<comment type="caution">
    <text evidence="3">The sequence shown here is derived from an EMBL/GenBank/DDBJ whole genome shotgun (WGS) entry which is preliminary data.</text>
</comment>
<feature type="compositionally biased region" description="Basic and acidic residues" evidence="1">
    <location>
        <begin position="85"/>
        <end position="101"/>
    </location>
</feature>
<name>A0A4R2NEA3_9BURK</name>
<keyword evidence="3" id="KW-0547">Nucleotide-binding</keyword>
<dbReference type="EMBL" id="SLXH01000004">
    <property type="protein sequence ID" value="TCP19547.1"/>
    <property type="molecule type" value="Genomic_DNA"/>
</dbReference>
<evidence type="ECO:0000313" key="3">
    <source>
        <dbReference type="EMBL" id="TCP19547.1"/>
    </source>
</evidence>
<keyword evidence="3" id="KW-0378">Hydrolase</keyword>
<dbReference type="GO" id="GO:0004386">
    <property type="term" value="F:helicase activity"/>
    <property type="evidence" value="ECO:0007669"/>
    <property type="project" value="UniProtKB-KW"/>
</dbReference>
<dbReference type="RefSeq" id="WP_119014906.1">
    <property type="nucleotide sequence ID" value="NZ_QXNC01000067.1"/>
</dbReference>
<evidence type="ECO:0000259" key="2">
    <source>
        <dbReference type="SMART" id="SM00493"/>
    </source>
</evidence>
<feature type="region of interest" description="Disordered" evidence="1">
    <location>
        <begin position="85"/>
        <end position="109"/>
    </location>
</feature>
<dbReference type="Pfam" id="PF13362">
    <property type="entry name" value="Toprim_3"/>
    <property type="match status" value="1"/>
</dbReference>
<evidence type="ECO:0000313" key="4">
    <source>
        <dbReference type="Proteomes" id="UP000295182"/>
    </source>
</evidence>
<dbReference type="Proteomes" id="UP000295182">
    <property type="component" value="Unassembled WGS sequence"/>
</dbReference>
<dbReference type="InterPro" id="IPR034154">
    <property type="entry name" value="TOPRIM_DnaG/twinkle"/>
</dbReference>
<dbReference type="OrthoDB" id="784829at2"/>
<dbReference type="InterPro" id="IPR006171">
    <property type="entry name" value="TOPRIM_dom"/>
</dbReference>
<feature type="domain" description="Toprim" evidence="2">
    <location>
        <begin position="186"/>
        <end position="264"/>
    </location>
</feature>
<organism evidence="3 4">
    <name type="scientific">Simplicispira metamorpha</name>
    <dbReference type="NCBI Taxonomy" id="80881"/>
    <lineage>
        <taxon>Bacteria</taxon>
        <taxon>Pseudomonadati</taxon>
        <taxon>Pseudomonadota</taxon>
        <taxon>Betaproteobacteria</taxon>
        <taxon>Burkholderiales</taxon>
        <taxon>Comamonadaceae</taxon>
        <taxon>Simplicispira</taxon>
    </lineage>
</organism>
<protein>
    <submittedName>
        <fullName evidence="3">Putative DNA primase/helicase</fullName>
    </submittedName>
</protein>
<proteinExistence type="predicted"/>
<keyword evidence="3" id="KW-0347">Helicase</keyword>
<keyword evidence="3" id="KW-0067">ATP-binding</keyword>
<dbReference type="CDD" id="cd01029">
    <property type="entry name" value="TOPRIM_primases"/>
    <property type="match status" value="1"/>
</dbReference>
<reference evidence="3 4" key="1">
    <citation type="submission" date="2019-03" db="EMBL/GenBank/DDBJ databases">
        <title>Genomic Encyclopedia of Type Strains, Phase IV (KMG-IV): sequencing the most valuable type-strain genomes for metagenomic binning, comparative biology and taxonomic classification.</title>
        <authorList>
            <person name="Goeker M."/>
        </authorList>
    </citation>
    <scope>NUCLEOTIDE SEQUENCE [LARGE SCALE GENOMIC DNA]</scope>
    <source>
        <strain evidence="3 4">DSM 1837</strain>
    </source>
</reference>
<keyword evidence="4" id="KW-1185">Reference proteome</keyword>
<evidence type="ECO:0000256" key="1">
    <source>
        <dbReference type="SAM" id="MobiDB-lite"/>
    </source>
</evidence>
<accession>A0A4R2NEA3</accession>
<gene>
    <name evidence="3" type="ORF">EV674_1044</name>
</gene>
<dbReference type="AlphaFoldDB" id="A0A4R2NEA3"/>
<sequence length="304" mass="32201">MNSVLDQFRAAIKAAGMEPPDTLHADGHLHRFSPTGKHADLAAWYVLHNDGLAAGVFGCWRSGLQSTWCAKPECDLTEAERSAQREQVRAAQRQRDAEQARRRQQASHTAMQRWQAAAPAIQHPYLAAKGVRAHGLRVEGAALLVPVRSAAGVLASLQTIRADGTKRFLPGGAVQGSYHAMGKLADVLVLAEGYATAATIHEAVGLPVAACFHSGNLLPVARALRRKYPALALLVAADDDWRTEGNPGLTAARHAALAVGGLVVVPQFPAERPAKATDFNDLAALAGQGAVRACFAELLEGTPC</sequence>
<dbReference type="SMART" id="SM00493">
    <property type="entry name" value="TOPRIM"/>
    <property type="match status" value="1"/>
</dbReference>